<reference evidence="11 12" key="1">
    <citation type="submission" date="2015-07" db="EMBL/GenBank/DDBJ databases">
        <authorList>
            <consortium name="Pathogen Informatics"/>
        </authorList>
    </citation>
    <scope>NUCLEOTIDE SEQUENCE [LARGE SCALE GENOMIC DNA]</scope>
    <source>
        <strain evidence="11 12">A325</strain>
    </source>
</reference>
<dbReference type="SUPFAM" id="SSF56954">
    <property type="entry name" value="Outer membrane efflux proteins (OEP)"/>
    <property type="match status" value="1"/>
</dbReference>
<sequence>MTSAEARYQEAVAQYNGTLVQALHEVADVVTSSQALQARINKTEQAVQQAEQALHIATNRYQGGLATYLDVLVAEESLLNNQRALVNLQSRAFSLELALIHALGGGFETTES</sequence>
<keyword evidence="4" id="KW-0812">Transmembrane</keyword>
<keyword evidence="7" id="KW-0564">Palmitate</keyword>
<keyword evidence="5" id="KW-0732">Signal</keyword>
<dbReference type="InterPro" id="IPR010131">
    <property type="entry name" value="MdtP/NodT-like"/>
</dbReference>
<evidence type="ECO:0000256" key="1">
    <source>
        <dbReference type="ARBA" id="ARBA00004370"/>
    </source>
</evidence>
<evidence type="ECO:0000256" key="8">
    <source>
        <dbReference type="ARBA" id="ARBA00023288"/>
    </source>
</evidence>
<feature type="coiled-coil region" evidence="10">
    <location>
        <begin position="33"/>
        <end position="60"/>
    </location>
</feature>
<proteinExistence type="inferred from homology"/>
<keyword evidence="6" id="KW-0472">Membrane</keyword>
<comment type="function">
    <text evidence="9">Could be involved in resistance to puromycin, acriflavine and tetraphenylarsonium chloride.</text>
</comment>
<dbReference type="PANTHER" id="PTHR30203">
    <property type="entry name" value="OUTER MEMBRANE CATION EFFLUX PROTEIN"/>
    <property type="match status" value="1"/>
</dbReference>
<dbReference type="GO" id="GO:0015562">
    <property type="term" value="F:efflux transmembrane transporter activity"/>
    <property type="evidence" value="ECO:0007669"/>
    <property type="project" value="InterPro"/>
</dbReference>
<dbReference type="Proteomes" id="UP000046067">
    <property type="component" value="Unassembled WGS sequence"/>
</dbReference>
<dbReference type="PANTHER" id="PTHR30203:SF20">
    <property type="entry name" value="MULTIDRUG RESISTANCE OUTER MEMBRANE PROTEIN MDTP-RELATED"/>
    <property type="match status" value="1"/>
</dbReference>
<keyword evidence="8" id="KW-0449">Lipoprotein</keyword>
<evidence type="ECO:0000313" key="11">
    <source>
        <dbReference type="EMBL" id="CSB87814.1"/>
    </source>
</evidence>
<evidence type="ECO:0000256" key="6">
    <source>
        <dbReference type="ARBA" id="ARBA00023136"/>
    </source>
</evidence>
<accession>A0A655WDY7</accession>
<evidence type="ECO:0000256" key="5">
    <source>
        <dbReference type="ARBA" id="ARBA00022729"/>
    </source>
</evidence>
<organism evidence="11 12">
    <name type="scientific">Vibrio cholerae</name>
    <dbReference type="NCBI Taxonomy" id="666"/>
    <lineage>
        <taxon>Bacteria</taxon>
        <taxon>Pseudomonadati</taxon>
        <taxon>Pseudomonadota</taxon>
        <taxon>Gammaproteobacteria</taxon>
        <taxon>Vibrionales</taxon>
        <taxon>Vibrionaceae</taxon>
        <taxon>Vibrio</taxon>
    </lineage>
</organism>
<protein>
    <submittedName>
        <fullName evidence="11">Outer membrane component of tripartite multidrug resistance system</fullName>
    </submittedName>
</protein>
<dbReference type="GO" id="GO:0016020">
    <property type="term" value="C:membrane"/>
    <property type="evidence" value="ECO:0007669"/>
    <property type="project" value="UniProtKB-SubCell"/>
</dbReference>
<dbReference type="Pfam" id="PF02321">
    <property type="entry name" value="OEP"/>
    <property type="match status" value="1"/>
</dbReference>
<dbReference type="AlphaFoldDB" id="A0A655WDY7"/>
<comment type="similarity">
    <text evidence="2">Belongs to the outer membrane factor (OMF) (TC 1.B.17) family.</text>
</comment>
<evidence type="ECO:0000256" key="7">
    <source>
        <dbReference type="ARBA" id="ARBA00023139"/>
    </source>
</evidence>
<evidence type="ECO:0000313" key="12">
    <source>
        <dbReference type="Proteomes" id="UP000046067"/>
    </source>
</evidence>
<evidence type="ECO:0000256" key="9">
    <source>
        <dbReference type="ARBA" id="ARBA00037313"/>
    </source>
</evidence>
<comment type="subcellular location">
    <subcellularLocation>
        <location evidence="1">Membrane</location>
    </subcellularLocation>
</comment>
<dbReference type="InterPro" id="IPR003423">
    <property type="entry name" value="OMP_efflux"/>
</dbReference>
<keyword evidence="10" id="KW-0175">Coiled coil</keyword>
<dbReference type="Gene3D" id="1.20.1600.10">
    <property type="entry name" value="Outer membrane efflux proteins (OEP)"/>
    <property type="match status" value="1"/>
</dbReference>
<keyword evidence="3" id="KW-1134">Transmembrane beta strand</keyword>
<gene>
    <name evidence="11" type="primary">cusC</name>
    <name evidence="11" type="ORF">ERS013201_01185</name>
</gene>
<name>A0A655WDY7_VIBCL</name>
<dbReference type="EMBL" id="CWQJ01000006">
    <property type="protein sequence ID" value="CSB87814.1"/>
    <property type="molecule type" value="Genomic_DNA"/>
</dbReference>
<evidence type="ECO:0000256" key="4">
    <source>
        <dbReference type="ARBA" id="ARBA00022692"/>
    </source>
</evidence>
<evidence type="ECO:0000256" key="3">
    <source>
        <dbReference type="ARBA" id="ARBA00022452"/>
    </source>
</evidence>
<evidence type="ECO:0000256" key="2">
    <source>
        <dbReference type="ARBA" id="ARBA00007613"/>
    </source>
</evidence>
<evidence type="ECO:0000256" key="10">
    <source>
        <dbReference type="SAM" id="Coils"/>
    </source>
</evidence>